<keyword evidence="1" id="KW-0489">Methyltransferase</keyword>
<dbReference type="Gene3D" id="3.40.50.150">
    <property type="entry name" value="Vaccinia Virus protein VP39"/>
    <property type="match status" value="1"/>
</dbReference>
<gene>
    <name evidence="6" type="ORF">PG986_004495</name>
</gene>
<organism evidence="6 7">
    <name type="scientific">Apiospora aurea</name>
    <dbReference type="NCBI Taxonomy" id="335848"/>
    <lineage>
        <taxon>Eukaryota</taxon>
        <taxon>Fungi</taxon>
        <taxon>Dikarya</taxon>
        <taxon>Ascomycota</taxon>
        <taxon>Pezizomycotina</taxon>
        <taxon>Sordariomycetes</taxon>
        <taxon>Xylariomycetidae</taxon>
        <taxon>Amphisphaeriales</taxon>
        <taxon>Apiosporaceae</taxon>
        <taxon>Apiospora</taxon>
    </lineage>
</organism>
<name>A0ABR1QMR6_9PEZI</name>
<reference evidence="6 7" key="1">
    <citation type="submission" date="2023-01" db="EMBL/GenBank/DDBJ databases">
        <title>Analysis of 21 Apiospora genomes using comparative genomics revels a genus with tremendous synthesis potential of carbohydrate active enzymes and secondary metabolites.</title>
        <authorList>
            <person name="Sorensen T."/>
        </authorList>
    </citation>
    <scope>NUCLEOTIDE SEQUENCE [LARGE SCALE GENOMIC DNA]</scope>
    <source>
        <strain evidence="6 7">CBS 24483</strain>
    </source>
</reference>
<dbReference type="GeneID" id="92073779"/>
<evidence type="ECO:0000256" key="2">
    <source>
        <dbReference type="ARBA" id="ARBA00022679"/>
    </source>
</evidence>
<feature type="domain" description="Methyltransferase small" evidence="5">
    <location>
        <begin position="73"/>
        <end position="195"/>
    </location>
</feature>
<evidence type="ECO:0000256" key="4">
    <source>
        <dbReference type="SAM" id="MobiDB-lite"/>
    </source>
</evidence>
<dbReference type="Proteomes" id="UP001391051">
    <property type="component" value="Unassembled WGS sequence"/>
</dbReference>
<feature type="region of interest" description="Disordered" evidence="4">
    <location>
        <begin position="1"/>
        <end position="24"/>
    </location>
</feature>
<dbReference type="PANTHER" id="PTHR45875">
    <property type="entry name" value="METHYLTRANSFERASE N6AMT1"/>
    <property type="match status" value="1"/>
</dbReference>
<sequence length="244" mass="26937">MSTTGTTTQTQTSAFGPSKASPRDVWEKRISELVDQSHNKHTSSYDAEFGPFTINIHPTVYSPKYFPETWWYARNIPPIVNGGSFLEVGVGSGLNTVAVAASGSTVWGVDINPHAVATTRKNLEANGLAGTVVVSDLFAQVEGRFDVIFWNHPWQYDSAVPSQLQSEKTLDAEYKLLRRFIGEAKGYLTDRGVVLLGTSAYANREAIYQIAEKSGFAHKELIRGQEPIGEGVVEEYYILELKKC</sequence>
<dbReference type="InterPro" id="IPR007848">
    <property type="entry name" value="Small_mtfrase_dom"/>
</dbReference>
<evidence type="ECO:0000256" key="1">
    <source>
        <dbReference type="ARBA" id="ARBA00022603"/>
    </source>
</evidence>
<evidence type="ECO:0000313" key="7">
    <source>
        <dbReference type="Proteomes" id="UP001391051"/>
    </source>
</evidence>
<evidence type="ECO:0000256" key="3">
    <source>
        <dbReference type="ARBA" id="ARBA00022691"/>
    </source>
</evidence>
<evidence type="ECO:0000313" key="6">
    <source>
        <dbReference type="EMBL" id="KAK7959641.1"/>
    </source>
</evidence>
<dbReference type="RefSeq" id="XP_066703344.1">
    <property type="nucleotide sequence ID" value="XM_066840717.1"/>
</dbReference>
<comment type="caution">
    <text evidence="6">The sequence shown here is derived from an EMBL/GenBank/DDBJ whole genome shotgun (WGS) entry which is preliminary data.</text>
</comment>
<accession>A0ABR1QMR6</accession>
<keyword evidence="7" id="KW-1185">Reference proteome</keyword>
<dbReference type="Pfam" id="PF05175">
    <property type="entry name" value="MTS"/>
    <property type="match status" value="1"/>
</dbReference>
<feature type="compositionally biased region" description="Low complexity" evidence="4">
    <location>
        <begin position="1"/>
        <end position="12"/>
    </location>
</feature>
<keyword evidence="2" id="KW-0808">Transferase</keyword>
<dbReference type="SUPFAM" id="SSF53335">
    <property type="entry name" value="S-adenosyl-L-methionine-dependent methyltransferases"/>
    <property type="match status" value="1"/>
</dbReference>
<keyword evidence="3" id="KW-0949">S-adenosyl-L-methionine</keyword>
<proteinExistence type="predicted"/>
<dbReference type="EMBL" id="JAQQWE010000003">
    <property type="protein sequence ID" value="KAK7959641.1"/>
    <property type="molecule type" value="Genomic_DNA"/>
</dbReference>
<dbReference type="PANTHER" id="PTHR45875:SF1">
    <property type="entry name" value="METHYLTRANSFERASE N6AMT1"/>
    <property type="match status" value="1"/>
</dbReference>
<dbReference type="InterPro" id="IPR052190">
    <property type="entry name" value="Euk-Arch_PrmC-MTase"/>
</dbReference>
<dbReference type="InterPro" id="IPR029063">
    <property type="entry name" value="SAM-dependent_MTases_sf"/>
</dbReference>
<evidence type="ECO:0000259" key="5">
    <source>
        <dbReference type="Pfam" id="PF05175"/>
    </source>
</evidence>
<dbReference type="CDD" id="cd02440">
    <property type="entry name" value="AdoMet_MTases"/>
    <property type="match status" value="1"/>
</dbReference>
<protein>
    <recommendedName>
        <fullName evidence="5">Methyltransferase small domain-containing protein</fullName>
    </recommendedName>
</protein>